<feature type="transmembrane region" description="Helical" evidence="6">
    <location>
        <begin position="31"/>
        <end position="49"/>
    </location>
</feature>
<keyword evidence="3 6" id="KW-0812">Transmembrane</keyword>
<evidence type="ECO:0000256" key="2">
    <source>
        <dbReference type="ARBA" id="ARBA00009773"/>
    </source>
</evidence>
<evidence type="ECO:0000256" key="3">
    <source>
        <dbReference type="ARBA" id="ARBA00022692"/>
    </source>
</evidence>
<feature type="transmembrane region" description="Helical" evidence="6">
    <location>
        <begin position="149"/>
        <end position="175"/>
    </location>
</feature>
<keyword evidence="4 6" id="KW-1133">Transmembrane helix</keyword>
<comment type="similarity">
    <text evidence="2">Belongs to the autoinducer-2 exporter (AI-2E) (TC 2.A.86) family.</text>
</comment>
<dbReference type="Proteomes" id="UP000823597">
    <property type="component" value="Unassembled WGS sequence"/>
</dbReference>
<feature type="transmembrane region" description="Helical" evidence="6">
    <location>
        <begin position="61"/>
        <end position="86"/>
    </location>
</feature>
<dbReference type="Pfam" id="PF01594">
    <property type="entry name" value="AI-2E_transport"/>
    <property type="match status" value="1"/>
</dbReference>
<feature type="transmembrane region" description="Helical" evidence="6">
    <location>
        <begin position="211"/>
        <end position="233"/>
    </location>
</feature>
<dbReference type="EMBL" id="JADIME010000090">
    <property type="protein sequence ID" value="MBO8466025.1"/>
    <property type="molecule type" value="Genomic_DNA"/>
</dbReference>
<evidence type="ECO:0000313" key="8">
    <source>
        <dbReference type="Proteomes" id="UP000823597"/>
    </source>
</evidence>
<protein>
    <submittedName>
        <fullName evidence="7">AI-2E family transporter</fullName>
    </submittedName>
</protein>
<comment type="subcellular location">
    <subcellularLocation>
        <location evidence="1">Membrane</location>
        <topology evidence="1">Multi-pass membrane protein</topology>
    </subcellularLocation>
</comment>
<evidence type="ECO:0000313" key="7">
    <source>
        <dbReference type="EMBL" id="MBO8466025.1"/>
    </source>
</evidence>
<name>A0A9D9NAJ2_9BACT</name>
<proteinExistence type="inferred from homology"/>
<accession>A0A9D9NAJ2</accession>
<evidence type="ECO:0000256" key="1">
    <source>
        <dbReference type="ARBA" id="ARBA00004141"/>
    </source>
</evidence>
<dbReference type="GO" id="GO:0016020">
    <property type="term" value="C:membrane"/>
    <property type="evidence" value="ECO:0007669"/>
    <property type="project" value="UniProtKB-SubCell"/>
</dbReference>
<dbReference type="InterPro" id="IPR002549">
    <property type="entry name" value="AI-2E-like"/>
</dbReference>
<evidence type="ECO:0000256" key="6">
    <source>
        <dbReference type="SAM" id="Phobius"/>
    </source>
</evidence>
<feature type="transmembrane region" description="Helical" evidence="6">
    <location>
        <begin position="285"/>
        <end position="305"/>
    </location>
</feature>
<organism evidence="7 8">
    <name type="scientific">Candidatus Merdivivens pullistercoris</name>
    <dbReference type="NCBI Taxonomy" id="2840873"/>
    <lineage>
        <taxon>Bacteria</taxon>
        <taxon>Pseudomonadati</taxon>
        <taxon>Bacteroidota</taxon>
        <taxon>Bacteroidia</taxon>
        <taxon>Bacteroidales</taxon>
        <taxon>Muribaculaceae</taxon>
        <taxon>Muribaculaceae incertae sedis</taxon>
        <taxon>Candidatus Merdivivens</taxon>
    </lineage>
</organism>
<gene>
    <name evidence="7" type="ORF">IAB93_08565</name>
</gene>
<comment type="caution">
    <text evidence="7">The sequence shown here is derived from an EMBL/GenBank/DDBJ whole genome shotgun (WGS) entry which is preliminary data.</text>
</comment>
<feature type="transmembrane region" description="Helical" evidence="6">
    <location>
        <begin position="253"/>
        <end position="273"/>
    </location>
</feature>
<feature type="transmembrane region" description="Helical" evidence="6">
    <location>
        <begin position="325"/>
        <end position="351"/>
    </location>
</feature>
<evidence type="ECO:0000256" key="4">
    <source>
        <dbReference type="ARBA" id="ARBA00022989"/>
    </source>
</evidence>
<reference evidence="7" key="2">
    <citation type="journal article" date="2021" name="PeerJ">
        <title>Extensive microbial diversity within the chicken gut microbiome revealed by metagenomics and culture.</title>
        <authorList>
            <person name="Gilroy R."/>
            <person name="Ravi A."/>
            <person name="Getino M."/>
            <person name="Pursley I."/>
            <person name="Horton D.L."/>
            <person name="Alikhan N.F."/>
            <person name="Baker D."/>
            <person name="Gharbi K."/>
            <person name="Hall N."/>
            <person name="Watson M."/>
            <person name="Adriaenssens E.M."/>
            <person name="Foster-Nyarko E."/>
            <person name="Jarju S."/>
            <person name="Secka A."/>
            <person name="Antonio M."/>
            <person name="Oren A."/>
            <person name="Chaudhuri R.R."/>
            <person name="La Ragione R."/>
            <person name="Hildebrand F."/>
            <person name="Pallen M.J."/>
        </authorList>
    </citation>
    <scope>NUCLEOTIDE SEQUENCE</scope>
    <source>
        <strain evidence="7">10037</strain>
    </source>
</reference>
<sequence length="378" mass="41818">MERLAKYIIIAASVALIGAFCWYFRDVIAYILLAAVFSLIASPIARTLRKIRIKRFIFPKWLASILSIVTVLVVLLSLFAFIIPIVSNVVVNFDASNLKTTGSSIELPLMELNRFLIETFPALGPDFRIETTILQHLESMLDINTFTSIIGSAAGTVIDIGVGLFAVVFISFFFINNDNMFKNIILSFVNDKYTRKTSEAIEDMYKLLSRYFIGLVIEVLGVALINTIGLHFVAGLTFSMAVGIAFMTGLLNIIPYVGPFVGGAIGTFLGLILKYYSVNPMGIDVSFWGYTAILIGIFVFAQLIDNYIFQPIIYSNSVKAHPLEIFIVLLMAGYVGGVVGMLIAIPSYTVIRVFAAKFLSHVKFVRMLTGSVQEKSQK</sequence>
<feature type="transmembrane region" description="Helical" evidence="6">
    <location>
        <begin position="7"/>
        <end position="25"/>
    </location>
</feature>
<dbReference type="AlphaFoldDB" id="A0A9D9NAJ2"/>
<evidence type="ECO:0000256" key="5">
    <source>
        <dbReference type="ARBA" id="ARBA00023136"/>
    </source>
</evidence>
<keyword evidence="5 6" id="KW-0472">Membrane</keyword>
<reference evidence="7" key="1">
    <citation type="submission" date="2020-10" db="EMBL/GenBank/DDBJ databases">
        <authorList>
            <person name="Gilroy R."/>
        </authorList>
    </citation>
    <scope>NUCLEOTIDE SEQUENCE</scope>
    <source>
        <strain evidence="7">10037</strain>
    </source>
</reference>